<comment type="caution">
    <text evidence="3">The sequence shown here is derived from an EMBL/GenBank/DDBJ whole genome shotgun (WGS) entry which is preliminary data.</text>
</comment>
<reference evidence="3 4" key="1">
    <citation type="submission" date="2019-10" db="EMBL/GenBank/DDBJ databases">
        <title>Assembly and Annotation for the nematode Trichostrongylus colubriformis.</title>
        <authorList>
            <person name="Martin J."/>
        </authorList>
    </citation>
    <scope>NUCLEOTIDE SEQUENCE [LARGE SCALE GENOMIC DNA]</scope>
    <source>
        <strain evidence="3">G859</strain>
        <tissue evidence="3">Whole worm</tissue>
    </source>
</reference>
<keyword evidence="2" id="KW-0812">Transmembrane</keyword>
<dbReference type="Proteomes" id="UP001331761">
    <property type="component" value="Unassembled WGS sequence"/>
</dbReference>
<evidence type="ECO:0000313" key="4">
    <source>
        <dbReference type="Proteomes" id="UP001331761"/>
    </source>
</evidence>
<sequence length="291" mass="31398">MKSTIFYIDTLLHSLPIIVFITSVAVCGRHSKRNKLPSSSSSAPATESKGKTTAHSKEKHSVNTEVALAPTQSLEDVTRKKETVPDSIINTELGVETTCKTPTKAEGSALLLISCQTPPTTFPALSPKPARKSRTKTHSGSVNMNSSLCTLTQSKHKRRSIIGKLDKPSKELSISKEVATPQERQRLSEERKVGLEIDVEGVHKPSSQEKSKIGAKEGSNPPSQIQTDPEIQSTPSSSRRIGVLIASNDSNSNSNCGKSGSEARLMSEKKKKGKNRTLDLEGTQEAVATRT</sequence>
<feature type="compositionally biased region" description="Basic and acidic residues" evidence="1">
    <location>
        <begin position="183"/>
        <end position="215"/>
    </location>
</feature>
<evidence type="ECO:0000313" key="3">
    <source>
        <dbReference type="EMBL" id="KAK5985270.1"/>
    </source>
</evidence>
<accession>A0AAN8G7G2</accession>
<evidence type="ECO:0000256" key="1">
    <source>
        <dbReference type="SAM" id="MobiDB-lite"/>
    </source>
</evidence>
<proteinExistence type="predicted"/>
<gene>
    <name evidence="3" type="ORF">GCK32_002532</name>
</gene>
<protein>
    <submittedName>
        <fullName evidence="3">Uncharacterized protein</fullName>
    </submittedName>
</protein>
<keyword evidence="2" id="KW-0472">Membrane</keyword>
<feature type="region of interest" description="Disordered" evidence="1">
    <location>
        <begin position="32"/>
        <end position="65"/>
    </location>
</feature>
<dbReference type="AlphaFoldDB" id="A0AAN8G7G2"/>
<organism evidence="3 4">
    <name type="scientific">Trichostrongylus colubriformis</name>
    <name type="common">Black scour worm</name>
    <dbReference type="NCBI Taxonomy" id="6319"/>
    <lineage>
        <taxon>Eukaryota</taxon>
        <taxon>Metazoa</taxon>
        <taxon>Ecdysozoa</taxon>
        <taxon>Nematoda</taxon>
        <taxon>Chromadorea</taxon>
        <taxon>Rhabditida</taxon>
        <taxon>Rhabditina</taxon>
        <taxon>Rhabditomorpha</taxon>
        <taxon>Strongyloidea</taxon>
        <taxon>Trichostrongylidae</taxon>
        <taxon>Trichostrongylus</taxon>
    </lineage>
</organism>
<keyword evidence="4" id="KW-1185">Reference proteome</keyword>
<evidence type="ECO:0000256" key="2">
    <source>
        <dbReference type="SAM" id="Phobius"/>
    </source>
</evidence>
<keyword evidence="2" id="KW-1133">Transmembrane helix</keyword>
<feature type="region of interest" description="Disordered" evidence="1">
    <location>
        <begin position="122"/>
        <end position="145"/>
    </location>
</feature>
<name>A0AAN8G7G2_TRICO</name>
<feature type="transmembrane region" description="Helical" evidence="2">
    <location>
        <begin position="6"/>
        <end position="27"/>
    </location>
</feature>
<feature type="region of interest" description="Disordered" evidence="1">
    <location>
        <begin position="172"/>
        <end position="291"/>
    </location>
</feature>
<feature type="compositionally biased region" description="Polar residues" evidence="1">
    <location>
        <begin position="220"/>
        <end position="239"/>
    </location>
</feature>
<dbReference type="EMBL" id="WIXE01001938">
    <property type="protein sequence ID" value="KAK5985270.1"/>
    <property type="molecule type" value="Genomic_DNA"/>
</dbReference>